<evidence type="ECO:0000256" key="5">
    <source>
        <dbReference type="SAM" id="Phobius"/>
    </source>
</evidence>
<keyword evidence="8" id="KW-1185">Reference proteome</keyword>
<protein>
    <submittedName>
        <fullName evidence="7">MFS transporter</fullName>
    </submittedName>
</protein>
<dbReference type="InterPro" id="IPR020846">
    <property type="entry name" value="MFS_dom"/>
</dbReference>
<dbReference type="InterPro" id="IPR011701">
    <property type="entry name" value="MFS"/>
</dbReference>
<keyword evidence="4 5" id="KW-0472">Membrane</keyword>
<feature type="transmembrane region" description="Helical" evidence="5">
    <location>
        <begin position="177"/>
        <end position="195"/>
    </location>
</feature>
<dbReference type="GO" id="GO:0035435">
    <property type="term" value="P:phosphate ion transmembrane transport"/>
    <property type="evidence" value="ECO:0007669"/>
    <property type="project" value="TreeGrafter"/>
</dbReference>
<dbReference type="SUPFAM" id="SSF103473">
    <property type="entry name" value="MFS general substrate transporter"/>
    <property type="match status" value="1"/>
</dbReference>
<feature type="transmembrane region" description="Helical" evidence="5">
    <location>
        <begin position="152"/>
        <end position="171"/>
    </location>
</feature>
<feature type="transmembrane region" description="Helical" evidence="5">
    <location>
        <begin position="290"/>
        <end position="310"/>
    </location>
</feature>
<dbReference type="PROSITE" id="PS50850">
    <property type="entry name" value="MFS"/>
    <property type="match status" value="1"/>
</dbReference>
<dbReference type="Pfam" id="PF07690">
    <property type="entry name" value="MFS_1"/>
    <property type="match status" value="1"/>
</dbReference>
<evidence type="ECO:0000256" key="4">
    <source>
        <dbReference type="ARBA" id="ARBA00023136"/>
    </source>
</evidence>
<evidence type="ECO:0000313" key="7">
    <source>
        <dbReference type="EMBL" id="MCO6046182.1"/>
    </source>
</evidence>
<dbReference type="RefSeq" id="WP_252854297.1">
    <property type="nucleotide sequence ID" value="NZ_JAMXLR010000072.1"/>
</dbReference>
<dbReference type="InterPro" id="IPR051337">
    <property type="entry name" value="OPA_Antiporter"/>
</dbReference>
<evidence type="ECO:0000256" key="1">
    <source>
        <dbReference type="ARBA" id="ARBA00004127"/>
    </source>
</evidence>
<evidence type="ECO:0000256" key="3">
    <source>
        <dbReference type="ARBA" id="ARBA00022989"/>
    </source>
</evidence>
<comment type="caution">
    <text evidence="7">The sequence shown here is derived from an EMBL/GenBank/DDBJ whole genome shotgun (WGS) entry which is preliminary data.</text>
</comment>
<feature type="non-terminal residue" evidence="7">
    <location>
        <position position="348"/>
    </location>
</feature>
<feature type="transmembrane region" description="Helical" evidence="5">
    <location>
        <begin position="86"/>
        <end position="117"/>
    </location>
</feature>
<organism evidence="7 8">
    <name type="scientific">Aeoliella straminimaris</name>
    <dbReference type="NCBI Taxonomy" id="2954799"/>
    <lineage>
        <taxon>Bacteria</taxon>
        <taxon>Pseudomonadati</taxon>
        <taxon>Planctomycetota</taxon>
        <taxon>Planctomycetia</taxon>
        <taxon>Pirellulales</taxon>
        <taxon>Lacipirellulaceae</taxon>
        <taxon>Aeoliella</taxon>
    </lineage>
</organism>
<dbReference type="InterPro" id="IPR036259">
    <property type="entry name" value="MFS_trans_sf"/>
</dbReference>
<evidence type="ECO:0000259" key="6">
    <source>
        <dbReference type="PROSITE" id="PS50850"/>
    </source>
</evidence>
<dbReference type="PANTHER" id="PTHR43826">
    <property type="entry name" value="GLUCOSE-6-PHOSPHATE EXCHANGER SLC37A4"/>
    <property type="match status" value="1"/>
</dbReference>
<dbReference type="EMBL" id="JAMXLR010000072">
    <property type="protein sequence ID" value="MCO6046182.1"/>
    <property type="molecule type" value="Genomic_DNA"/>
</dbReference>
<feature type="domain" description="Major facilitator superfamily (MFS) profile" evidence="6">
    <location>
        <begin position="21"/>
        <end position="348"/>
    </location>
</feature>
<dbReference type="Gene3D" id="1.20.1250.20">
    <property type="entry name" value="MFS general substrate transporter like domains"/>
    <property type="match status" value="2"/>
</dbReference>
<dbReference type="PANTHER" id="PTHR43826:SF3">
    <property type="entry name" value="GLUCOSE-6-PHOSPHATE EXCHANGER SLC37A4"/>
    <property type="match status" value="1"/>
</dbReference>
<reference evidence="7" key="1">
    <citation type="submission" date="2022-06" db="EMBL/GenBank/DDBJ databases">
        <title>Aeoliella straminimaris, a novel planctomycete from sediments.</title>
        <authorList>
            <person name="Vitorino I.R."/>
            <person name="Lage O.M."/>
        </authorList>
    </citation>
    <scope>NUCLEOTIDE SEQUENCE</scope>
    <source>
        <strain evidence="7">ICT_H6.2</strain>
    </source>
</reference>
<dbReference type="Proteomes" id="UP001155241">
    <property type="component" value="Unassembled WGS sequence"/>
</dbReference>
<keyword evidence="3 5" id="KW-1133">Transmembrane helix</keyword>
<sequence length="348" mass="37429">MSLIASAESGRQTASPGENQVIWTLWLTYGAFYFGRTNLAVALPGIEEEFGYDKVQMGVVLLSLKVAYGVGQFLNGQLAERFHPRIMLSLGLIGSALLNITFGFGTALYFFLFVWAMNGYCQSLGWTPCVRVIGNWVPIARRGRAMGIVGTGYQLTAGLTFVVAGVAVSAMGWRGAVWVPPAILIAAAAIMILFLKEKPDDTCNSAAVQSSQLPLEQRHSFLKNLTLTLSNPALWLLALSLGLLNACRYGFIDWGVSHLFSIEKERLASGMSMSPLRTAEALDSAVLSSAIKYAILPVGGILGSLWAGWASDRYFGSRRAPVTCGLLVVLGILTIAYDAVARVSFVGT</sequence>
<feature type="transmembrane region" description="Helical" evidence="5">
    <location>
        <begin position="233"/>
        <end position="251"/>
    </location>
</feature>
<feature type="transmembrane region" description="Helical" evidence="5">
    <location>
        <begin position="21"/>
        <end position="43"/>
    </location>
</feature>
<gene>
    <name evidence="7" type="ORF">NG895_19970</name>
</gene>
<proteinExistence type="predicted"/>
<evidence type="ECO:0000256" key="2">
    <source>
        <dbReference type="ARBA" id="ARBA00022692"/>
    </source>
</evidence>
<dbReference type="AlphaFoldDB" id="A0A9X2JI58"/>
<dbReference type="GO" id="GO:0012505">
    <property type="term" value="C:endomembrane system"/>
    <property type="evidence" value="ECO:0007669"/>
    <property type="project" value="UniProtKB-SubCell"/>
</dbReference>
<comment type="subcellular location">
    <subcellularLocation>
        <location evidence="1">Endomembrane system</location>
        <topology evidence="1">Multi-pass membrane protein</topology>
    </subcellularLocation>
</comment>
<dbReference type="GO" id="GO:0061513">
    <property type="term" value="F:glucose 6-phosphate:phosphate antiporter activity"/>
    <property type="evidence" value="ECO:0007669"/>
    <property type="project" value="TreeGrafter"/>
</dbReference>
<accession>A0A9X2JI58</accession>
<feature type="transmembrane region" description="Helical" evidence="5">
    <location>
        <begin position="322"/>
        <end position="340"/>
    </location>
</feature>
<name>A0A9X2JI58_9BACT</name>
<dbReference type="GO" id="GO:0016020">
    <property type="term" value="C:membrane"/>
    <property type="evidence" value="ECO:0007669"/>
    <property type="project" value="UniProtKB-ARBA"/>
</dbReference>
<evidence type="ECO:0000313" key="8">
    <source>
        <dbReference type="Proteomes" id="UP001155241"/>
    </source>
</evidence>
<keyword evidence="2 5" id="KW-0812">Transmembrane</keyword>